<comment type="subcellular location">
    <subcellularLocation>
        <location evidence="1">Cell membrane</location>
        <topology evidence="1">Multi-pass membrane protein</topology>
    </subcellularLocation>
</comment>
<proteinExistence type="predicted"/>
<dbReference type="STRING" id="477680.SAMN05421788_104397"/>
<dbReference type="PANTHER" id="PTHR30250">
    <property type="entry name" value="PST FAMILY PREDICTED COLANIC ACID TRANSPORTER"/>
    <property type="match status" value="1"/>
</dbReference>
<feature type="transmembrane region" description="Helical" evidence="6">
    <location>
        <begin position="393"/>
        <end position="414"/>
    </location>
</feature>
<keyword evidence="2" id="KW-1003">Cell membrane</keyword>
<evidence type="ECO:0000256" key="2">
    <source>
        <dbReference type="ARBA" id="ARBA00022475"/>
    </source>
</evidence>
<keyword evidence="5 6" id="KW-0472">Membrane</keyword>
<dbReference type="OrthoDB" id="650636at2"/>
<organism evidence="7 8">
    <name type="scientific">Filimonas lacunae</name>
    <dbReference type="NCBI Taxonomy" id="477680"/>
    <lineage>
        <taxon>Bacteria</taxon>
        <taxon>Pseudomonadati</taxon>
        <taxon>Bacteroidota</taxon>
        <taxon>Chitinophagia</taxon>
        <taxon>Chitinophagales</taxon>
        <taxon>Chitinophagaceae</taxon>
        <taxon>Filimonas</taxon>
    </lineage>
</organism>
<evidence type="ECO:0000313" key="8">
    <source>
        <dbReference type="Proteomes" id="UP000186917"/>
    </source>
</evidence>
<feature type="transmembrane region" description="Helical" evidence="6">
    <location>
        <begin position="336"/>
        <end position="355"/>
    </location>
</feature>
<evidence type="ECO:0000256" key="4">
    <source>
        <dbReference type="ARBA" id="ARBA00022989"/>
    </source>
</evidence>
<dbReference type="GO" id="GO:0005886">
    <property type="term" value="C:plasma membrane"/>
    <property type="evidence" value="ECO:0007669"/>
    <property type="project" value="UniProtKB-SubCell"/>
</dbReference>
<evidence type="ECO:0000256" key="6">
    <source>
        <dbReference type="SAM" id="Phobius"/>
    </source>
</evidence>
<reference evidence="8" key="1">
    <citation type="submission" date="2017-01" db="EMBL/GenBank/DDBJ databases">
        <authorList>
            <person name="Varghese N."/>
            <person name="Submissions S."/>
        </authorList>
    </citation>
    <scope>NUCLEOTIDE SEQUENCE [LARGE SCALE GENOMIC DNA]</scope>
    <source>
        <strain evidence="8">DSM 21054</strain>
    </source>
</reference>
<dbReference type="RefSeq" id="WP_076379711.1">
    <property type="nucleotide sequence ID" value="NZ_AP017422.1"/>
</dbReference>
<evidence type="ECO:0000256" key="1">
    <source>
        <dbReference type="ARBA" id="ARBA00004651"/>
    </source>
</evidence>
<feature type="transmembrane region" description="Helical" evidence="6">
    <location>
        <begin position="306"/>
        <end position="330"/>
    </location>
</feature>
<feature type="transmembrane region" description="Helical" evidence="6">
    <location>
        <begin position="158"/>
        <end position="176"/>
    </location>
</feature>
<feature type="transmembrane region" description="Helical" evidence="6">
    <location>
        <begin position="21"/>
        <end position="39"/>
    </location>
</feature>
<dbReference type="Proteomes" id="UP000186917">
    <property type="component" value="Unassembled WGS sequence"/>
</dbReference>
<dbReference type="EMBL" id="FTOR01000004">
    <property type="protein sequence ID" value="SIT18008.1"/>
    <property type="molecule type" value="Genomic_DNA"/>
</dbReference>
<dbReference type="InterPro" id="IPR050833">
    <property type="entry name" value="Poly_Biosynth_Transport"/>
</dbReference>
<feature type="transmembrane region" description="Helical" evidence="6">
    <location>
        <begin position="367"/>
        <end position="387"/>
    </location>
</feature>
<name>A0A173MRF8_9BACT</name>
<dbReference type="PANTHER" id="PTHR30250:SF11">
    <property type="entry name" value="O-ANTIGEN TRANSPORTER-RELATED"/>
    <property type="match status" value="1"/>
</dbReference>
<dbReference type="Pfam" id="PF13440">
    <property type="entry name" value="Polysacc_synt_3"/>
    <property type="match status" value="1"/>
</dbReference>
<feature type="transmembrane region" description="Helical" evidence="6">
    <location>
        <begin position="85"/>
        <end position="107"/>
    </location>
</feature>
<evidence type="ECO:0000313" key="7">
    <source>
        <dbReference type="EMBL" id="SIT18008.1"/>
    </source>
</evidence>
<sequence>MNTKAKDHYWLKSGFLNILQNFSGVFFGTASFVLLVRVLPSKEEYGIWTLFMTTTVILELIRNGLVQSALVRFISSSPAEEHENIITASLSISGVLTILCIAANLLLAPMVATMWKAPILVPMFYLYNIIFLFTGFVTQANCIEQANLKFNGVFATNFARQCIFFVFILICFITKYPVTLVALVYVQILCAGVAALMAYFYVKPYLHYNFRFQKEWIKKLFHYGKFAFGTSISSQLSNTLDQWMLAALMSPVASGAFNIAVRITNLVDIPTSAIATIVFPQSAKRIETDGKESIKYLYEKSVGTTMALMIPGLLVLYIFTDLVIHLLAGAKYNDSIPLLKVTLLCCLLMPYGRLFGTILDSIGKTRLTFTMVVCTATMNLTLNYFFIKRWGAMGAAYATLLSNSVGFTVAQIILRRFLRVNIWNTFIYAYQFYPEFYQKYVKKYIRPSKPLAS</sequence>
<gene>
    <name evidence="7" type="ORF">SAMN05421788_104397</name>
</gene>
<accession>A0A173MRF8</accession>
<protein>
    <submittedName>
        <fullName evidence="7">Membrane protein involved in the export of O-antigen and teichoic acid</fullName>
    </submittedName>
</protein>
<evidence type="ECO:0000256" key="3">
    <source>
        <dbReference type="ARBA" id="ARBA00022692"/>
    </source>
</evidence>
<evidence type="ECO:0000256" key="5">
    <source>
        <dbReference type="ARBA" id="ARBA00023136"/>
    </source>
</evidence>
<dbReference type="CDD" id="cd13128">
    <property type="entry name" value="MATE_Wzx_like"/>
    <property type="match status" value="1"/>
</dbReference>
<dbReference type="KEGG" id="fln:FLA_6293"/>
<feature type="transmembrane region" description="Helical" evidence="6">
    <location>
        <begin position="119"/>
        <end position="137"/>
    </location>
</feature>
<keyword evidence="8" id="KW-1185">Reference proteome</keyword>
<feature type="transmembrane region" description="Helical" evidence="6">
    <location>
        <begin position="182"/>
        <end position="202"/>
    </location>
</feature>
<dbReference type="AlphaFoldDB" id="A0A173MRF8"/>
<keyword evidence="4 6" id="KW-1133">Transmembrane helix</keyword>
<keyword evidence="3 6" id="KW-0812">Transmembrane</keyword>